<accession>A0A4R1KDM6</accession>
<keyword evidence="2" id="KW-1185">Reference proteome</keyword>
<dbReference type="RefSeq" id="WP_132872023.1">
    <property type="nucleotide sequence ID" value="NZ_JAJUHT010000018.1"/>
</dbReference>
<organism evidence="1 2">
    <name type="scientific">Seleniivibrio woodruffii</name>
    <dbReference type="NCBI Taxonomy" id="1078050"/>
    <lineage>
        <taxon>Bacteria</taxon>
        <taxon>Pseudomonadati</taxon>
        <taxon>Deferribacterota</taxon>
        <taxon>Deferribacteres</taxon>
        <taxon>Deferribacterales</taxon>
        <taxon>Geovibrionaceae</taxon>
        <taxon>Seleniivibrio</taxon>
    </lineage>
</organism>
<evidence type="ECO:0000313" key="1">
    <source>
        <dbReference type="EMBL" id="TCK62170.1"/>
    </source>
</evidence>
<comment type="caution">
    <text evidence="1">The sequence shown here is derived from an EMBL/GenBank/DDBJ whole genome shotgun (WGS) entry which is preliminary data.</text>
</comment>
<dbReference type="AlphaFoldDB" id="A0A4R1KDM6"/>
<dbReference type="OrthoDB" id="5471527at2"/>
<proteinExistence type="predicted"/>
<dbReference type="Proteomes" id="UP000294614">
    <property type="component" value="Unassembled WGS sequence"/>
</dbReference>
<name>A0A4R1KDM6_9BACT</name>
<reference evidence="1 2" key="1">
    <citation type="submission" date="2019-03" db="EMBL/GenBank/DDBJ databases">
        <title>Genomic Encyclopedia of Type Strains, Phase IV (KMG-IV): sequencing the most valuable type-strain genomes for metagenomic binning, comparative biology and taxonomic classification.</title>
        <authorList>
            <person name="Goeker M."/>
        </authorList>
    </citation>
    <scope>NUCLEOTIDE SEQUENCE [LARGE SCALE GENOMIC DNA]</scope>
    <source>
        <strain evidence="1 2">DSM 24984</strain>
    </source>
</reference>
<evidence type="ECO:0000313" key="2">
    <source>
        <dbReference type="Proteomes" id="UP000294614"/>
    </source>
</evidence>
<dbReference type="EMBL" id="SMGG01000003">
    <property type="protein sequence ID" value="TCK62170.1"/>
    <property type="molecule type" value="Genomic_DNA"/>
</dbReference>
<protein>
    <submittedName>
        <fullName evidence="1">Uncharacterized protein</fullName>
    </submittedName>
</protein>
<gene>
    <name evidence="1" type="ORF">C8D98_0684</name>
</gene>
<dbReference type="Gene3D" id="2.30.30.100">
    <property type="match status" value="1"/>
</dbReference>
<sequence>MVDNIVFAKLVSGETIIGIKDESEGVVKDVVLVQAMPTHTGSLQIAIVPFGFPFEDEVRGSIRLDHVVYEYKDVPADLANKYVETKSNIRIAGNLGGLGGKSDSGLIL</sequence>